<dbReference type="SMART" id="SM00895">
    <property type="entry name" value="FCD"/>
    <property type="match status" value="1"/>
</dbReference>
<evidence type="ECO:0000259" key="5">
    <source>
        <dbReference type="PROSITE" id="PS50949"/>
    </source>
</evidence>
<dbReference type="Proteomes" id="UP000199118">
    <property type="component" value="Unassembled WGS sequence"/>
</dbReference>
<dbReference type="Pfam" id="PF07729">
    <property type="entry name" value="FCD"/>
    <property type="match status" value="1"/>
</dbReference>
<evidence type="ECO:0000256" key="1">
    <source>
        <dbReference type="ARBA" id="ARBA00023015"/>
    </source>
</evidence>
<organism evidence="6 7">
    <name type="scientific">Albimonas donghaensis</name>
    <dbReference type="NCBI Taxonomy" id="356660"/>
    <lineage>
        <taxon>Bacteria</taxon>
        <taxon>Pseudomonadati</taxon>
        <taxon>Pseudomonadota</taxon>
        <taxon>Alphaproteobacteria</taxon>
        <taxon>Rhodobacterales</taxon>
        <taxon>Paracoccaceae</taxon>
        <taxon>Albimonas</taxon>
    </lineage>
</organism>
<dbReference type="PRINTS" id="PR00033">
    <property type="entry name" value="HTHASNC"/>
</dbReference>
<feature type="domain" description="HTH gntR-type" evidence="5">
    <location>
        <begin position="41"/>
        <end position="108"/>
    </location>
</feature>
<dbReference type="Gene3D" id="1.10.10.10">
    <property type="entry name" value="Winged helix-like DNA-binding domain superfamily/Winged helix DNA-binding domain"/>
    <property type="match status" value="1"/>
</dbReference>
<dbReference type="SUPFAM" id="SSF48008">
    <property type="entry name" value="GntR ligand-binding domain-like"/>
    <property type="match status" value="1"/>
</dbReference>
<dbReference type="EMBL" id="FNMZ01000005">
    <property type="protein sequence ID" value="SDX41115.1"/>
    <property type="molecule type" value="Genomic_DNA"/>
</dbReference>
<evidence type="ECO:0000256" key="3">
    <source>
        <dbReference type="ARBA" id="ARBA00023163"/>
    </source>
</evidence>
<keyword evidence="3" id="KW-0804">Transcription</keyword>
<dbReference type="InterPro" id="IPR000485">
    <property type="entry name" value="AsnC-type_HTH_dom"/>
</dbReference>
<accession>A0A1H3BH53</accession>
<dbReference type="InterPro" id="IPR008920">
    <property type="entry name" value="TF_FadR/GntR_C"/>
</dbReference>
<dbReference type="CDD" id="cd07377">
    <property type="entry name" value="WHTH_GntR"/>
    <property type="match status" value="1"/>
</dbReference>
<dbReference type="PROSITE" id="PS50949">
    <property type="entry name" value="HTH_GNTR"/>
    <property type="match status" value="1"/>
</dbReference>
<keyword evidence="1" id="KW-0805">Transcription regulation</keyword>
<dbReference type="PANTHER" id="PTHR43537:SF5">
    <property type="entry name" value="UXU OPERON TRANSCRIPTIONAL REGULATOR"/>
    <property type="match status" value="1"/>
</dbReference>
<dbReference type="InterPro" id="IPR036390">
    <property type="entry name" value="WH_DNA-bd_sf"/>
</dbReference>
<evidence type="ECO:0000256" key="4">
    <source>
        <dbReference type="SAM" id="MobiDB-lite"/>
    </source>
</evidence>
<dbReference type="RefSeq" id="WP_176954765.1">
    <property type="nucleotide sequence ID" value="NZ_FNMZ01000005.1"/>
</dbReference>
<dbReference type="AlphaFoldDB" id="A0A1H3BH53"/>
<dbReference type="InterPro" id="IPR011711">
    <property type="entry name" value="GntR_C"/>
</dbReference>
<evidence type="ECO:0000313" key="7">
    <source>
        <dbReference type="Proteomes" id="UP000199118"/>
    </source>
</evidence>
<keyword evidence="2 6" id="KW-0238">DNA-binding</keyword>
<name>A0A1H3BH53_9RHOB</name>
<dbReference type="Gene3D" id="1.20.120.530">
    <property type="entry name" value="GntR ligand-binding domain-like"/>
    <property type="match status" value="1"/>
</dbReference>
<dbReference type="STRING" id="356660.SAMN05444336_10523"/>
<keyword evidence="7" id="KW-1185">Reference proteome</keyword>
<dbReference type="GO" id="GO:0043565">
    <property type="term" value="F:sequence-specific DNA binding"/>
    <property type="evidence" value="ECO:0007669"/>
    <property type="project" value="InterPro"/>
</dbReference>
<sequence length="274" mass="30164">MTEPFAPRLVENRPADPEPPGSGLGASDDMIRAFYWTRRPRTLPEQIADDVSRRILGGEFQPGQRVGEVELAERFGVSRGPVREAIRELEKRGLVEIFPRRGAFVASIDNDMVADTFNVRAALLGLAARYAAALGEPEDFEQIEDRVQRLEALTDDAGADPLTCALASARVGAAIGRASRSALMKSMLVSFAEGTLWGLIWREHQVDYQTAARRREAAAGWRRALDLIRARDGAAAEAAVRDLLHDNRDRTLKVFSIPGAPPADPRRQVRITEG</sequence>
<dbReference type="InterPro" id="IPR000524">
    <property type="entry name" value="Tscrpt_reg_HTH_GntR"/>
</dbReference>
<dbReference type="PANTHER" id="PTHR43537">
    <property type="entry name" value="TRANSCRIPTIONAL REGULATOR, GNTR FAMILY"/>
    <property type="match status" value="1"/>
</dbReference>
<dbReference type="GO" id="GO:0003700">
    <property type="term" value="F:DNA-binding transcription factor activity"/>
    <property type="evidence" value="ECO:0007669"/>
    <property type="project" value="InterPro"/>
</dbReference>
<evidence type="ECO:0000256" key="2">
    <source>
        <dbReference type="ARBA" id="ARBA00023125"/>
    </source>
</evidence>
<dbReference type="InterPro" id="IPR036388">
    <property type="entry name" value="WH-like_DNA-bd_sf"/>
</dbReference>
<evidence type="ECO:0000313" key="6">
    <source>
        <dbReference type="EMBL" id="SDX41115.1"/>
    </source>
</evidence>
<protein>
    <submittedName>
        <fullName evidence="6">DNA-binding transcriptional regulator, GntR family</fullName>
    </submittedName>
</protein>
<reference evidence="6 7" key="1">
    <citation type="submission" date="2016-10" db="EMBL/GenBank/DDBJ databases">
        <authorList>
            <person name="de Groot N.N."/>
        </authorList>
    </citation>
    <scope>NUCLEOTIDE SEQUENCE [LARGE SCALE GENOMIC DNA]</scope>
    <source>
        <strain evidence="6 7">DSM 17890</strain>
    </source>
</reference>
<dbReference type="Pfam" id="PF00392">
    <property type="entry name" value="GntR"/>
    <property type="match status" value="1"/>
</dbReference>
<dbReference type="SMART" id="SM00345">
    <property type="entry name" value="HTH_GNTR"/>
    <property type="match status" value="1"/>
</dbReference>
<dbReference type="SUPFAM" id="SSF46785">
    <property type="entry name" value="Winged helix' DNA-binding domain"/>
    <property type="match status" value="1"/>
</dbReference>
<proteinExistence type="predicted"/>
<gene>
    <name evidence="6" type="ORF">SAMN05444336_10523</name>
</gene>
<dbReference type="PRINTS" id="PR00035">
    <property type="entry name" value="HTHGNTR"/>
</dbReference>
<feature type="region of interest" description="Disordered" evidence="4">
    <location>
        <begin position="1"/>
        <end position="26"/>
    </location>
</feature>